<dbReference type="Gene3D" id="1.20.1250.20">
    <property type="entry name" value="MFS general substrate transporter like domains"/>
    <property type="match status" value="2"/>
</dbReference>
<dbReference type="GO" id="GO:0016020">
    <property type="term" value="C:membrane"/>
    <property type="evidence" value="ECO:0007669"/>
    <property type="project" value="UniProtKB-SubCell"/>
</dbReference>
<feature type="region of interest" description="Disordered" evidence="2">
    <location>
        <begin position="15"/>
        <end position="65"/>
    </location>
</feature>
<reference evidence="5 6" key="1">
    <citation type="journal article" date="2021" name="Elife">
        <title>Chloroplast acquisition without the gene transfer in kleptoplastic sea slugs, Plakobranchus ocellatus.</title>
        <authorList>
            <person name="Maeda T."/>
            <person name="Takahashi S."/>
            <person name="Yoshida T."/>
            <person name="Shimamura S."/>
            <person name="Takaki Y."/>
            <person name="Nagai Y."/>
            <person name="Toyoda A."/>
            <person name="Suzuki Y."/>
            <person name="Arimoto A."/>
            <person name="Ishii H."/>
            <person name="Satoh N."/>
            <person name="Nishiyama T."/>
            <person name="Hasebe M."/>
            <person name="Maruyama T."/>
            <person name="Minagawa J."/>
            <person name="Obokata J."/>
            <person name="Shigenobu S."/>
        </authorList>
    </citation>
    <scope>NUCLEOTIDE SEQUENCE [LARGE SCALE GENOMIC DNA]</scope>
</reference>
<dbReference type="InterPro" id="IPR020846">
    <property type="entry name" value="MFS_dom"/>
</dbReference>
<evidence type="ECO:0000256" key="3">
    <source>
        <dbReference type="SAM" id="Phobius"/>
    </source>
</evidence>
<feature type="compositionally biased region" description="Polar residues" evidence="2">
    <location>
        <begin position="15"/>
        <end position="27"/>
    </location>
</feature>
<dbReference type="PANTHER" id="PTHR11360">
    <property type="entry name" value="MONOCARBOXYLATE TRANSPORTER"/>
    <property type="match status" value="1"/>
</dbReference>
<dbReference type="PANTHER" id="PTHR11360:SF284">
    <property type="entry name" value="EG:103B4.3 PROTEIN-RELATED"/>
    <property type="match status" value="1"/>
</dbReference>
<dbReference type="SUPFAM" id="SSF103473">
    <property type="entry name" value="MFS general substrate transporter"/>
    <property type="match status" value="2"/>
</dbReference>
<feature type="transmembrane region" description="Helical" evidence="3">
    <location>
        <begin position="192"/>
        <end position="214"/>
    </location>
</feature>
<keyword evidence="6" id="KW-1185">Reference proteome</keyword>
<feature type="domain" description="Major facilitator superfamily (MFS) profile" evidence="4">
    <location>
        <begin position="811"/>
        <end position="992"/>
    </location>
</feature>
<feature type="compositionally biased region" description="Basic residues" evidence="2">
    <location>
        <begin position="606"/>
        <end position="618"/>
    </location>
</feature>
<feature type="transmembrane region" description="Helical" evidence="3">
    <location>
        <begin position="258"/>
        <end position="276"/>
    </location>
</feature>
<gene>
    <name evidence="5" type="ORF">PoB_003847300</name>
</gene>
<feature type="compositionally biased region" description="Basic and acidic residues" evidence="2">
    <location>
        <begin position="391"/>
        <end position="419"/>
    </location>
</feature>
<dbReference type="GO" id="GO:0008028">
    <property type="term" value="F:monocarboxylic acid transmembrane transporter activity"/>
    <property type="evidence" value="ECO:0007669"/>
    <property type="project" value="TreeGrafter"/>
</dbReference>
<dbReference type="Proteomes" id="UP000735302">
    <property type="component" value="Unassembled WGS sequence"/>
</dbReference>
<feature type="compositionally biased region" description="Basic and acidic residues" evidence="2">
    <location>
        <begin position="364"/>
        <end position="382"/>
    </location>
</feature>
<feature type="transmembrane region" description="Helical" evidence="3">
    <location>
        <begin position="811"/>
        <end position="829"/>
    </location>
</feature>
<feature type="transmembrane region" description="Helical" evidence="3">
    <location>
        <begin position="902"/>
        <end position="924"/>
    </location>
</feature>
<dbReference type="EMBL" id="BLXT01004368">
    <property type="protein sequence ID" value="GFO11968.1"/>
    <property type="molecule type" value="Genomic_DNA"/>
</dbReference>
<feature type="transmembrane region" description="Helical" evidence="3">
    <location>
        <begin position="965"/>
        <end position="989"/>
    </location>
</feature>
<keyword evidence="3" id="KW-0472">Membrane</keyword>
<sequence length="992" mass="107872">MWLSAMADVRVSASNDYTAADNQSNQGKEIPAGTSEQLAEEFGSSRGKLRSGRDEAADECGSSGCDVTVTDNDSGAVDDVELTYSDDVAMPTGPAPDGGYGWVVVVASFFNAFIIDGIGSCYGLIFPHVMEKFGTSASVASLAGSLFNALMIMGSISALLVKKFGYRVVAITGGVLACCSVVISALSTNVILFILSYGLFSGCACGLVFLPSIVIVNGYFHERRGLANGIITSGSGAGLLVLAQLVNYLLEEFSLEGTLLVLAGVLLNMCVFSSVYQPPGSTLKTKSRRSSLQELQSSKLRAGSSDSGHLSSASLCPSVETVSTVGKDLDVSDTEETVDGNKETLLHESCHHDETPEKEETDEGVNKENVNFHESKINRYESHTLYPTDEASSKMDKGAGNRKPEANDAREDEDTVSKERSPLAEIILNEMETNAPAAKVDAPDRKHGGRITVSPYPEVESRREVGSNLLHSKACHRSSGARNDTHQFWRSAYNLPTTLAPSKPGAMHSSAYDVSAWSSTNTKRIRTSDGLVPLGERSAFHRTHHYHPQLIHKESINNKSDFWHQRQIKRQLSQDESNQMHHSHPHHHHDHQLSHHHKGHQFDSHRRLHQHHHTHHSSHLSELEQGSNFYLTGSISTLRNLQFKHILHLATSHDASQFPAAESHISRTSLSQRSKSHLSHLSESRSNILNPPPLSSKSNLSRGSKSHLSHQSVALLPATEADSSLRHISNQDIRESFLPFSSKQSLHPSTGVPYQPINLLRKRESSLHVSQWSLDLEGAHVVDAIALGCSSTSLALPTVGYSLKQLLRMPCFYLFCIGSCLIQIGYPIPSIFLADLAYHQGLNASQTTVLMSVMGGLNIAGRLLSGLLANMGVKPLKLLYTSLFLGGMACLLAPFYTTFWSLMLFAALFGFFLGAFPPVQPLVIVEYFGLDSLASVFGLLTTIKGASSMLGPPLAGWVYDASGQYPMSFVFGGGVFILSAATHIVMPWFRPK</sequence>
<feature type="transmembrane region" description="Helical" evidence="3">
    <location>
        <begin position="137"/>
        <end position="161"/>
    </location>
</feature>
<keyword evidence="3" id="KW-0812">Transmembrane</keyword>
<evidence type="ECO:0000259" key="4">
    <source>
        <dbReference type="PROSITE" id="PS50850"/>
    </source>
</evidence>
<feature type="transmembrane region" description="Helical" evidence="3">
    <location>
        <begin position="168"/>
        <end position="186"/>
    </location>
</feature>
<evidence type="ECO:0000256" key="1">
    <source>
        <dbReference type="ARBA" id="ARBA00004141"/>
    </source>
</evidence>
<keyword evidence="3" id="KW-1133">Transmembrane helix</keyword>
<dbReference type="AlphaFoldDB" id="A0AAV4AZP9"/>
<dbReference type="InterPro" id="IPR050327">
    <property type="entry name" value="Proton-linked_MCT"/>
</dbReference>
<protein>
    <submittedName>
        <fullName evidence="5">Monocarboxylate transporter</fullName>
    </submittedName>
</protein>
<feature type="region of interest" description="Disordered" evidence="2">
    <location>
        <begin position="326"/>
        <end position="419"/>
    </location>
</feature>
<comment type="caution">
    <text evidence="5">The sequence shown here is derived from an EMBL/GenBank/DDBJ whole genome shotgun (WGS) entry which is preliminary data.</text>
</comment>
<feature type="compositionally biased region" description="Low complexity" evidence="2">
    <location>
        <begin position="684"/>
        <end position="703"/>
    </location>
</feature>
<feature type="transmembrane region" description="Helical" evidence="3">
    <location>
        <begin position="936"/>
        <end position="959"/>
    </location>
</feature>
<feature type="transmembrane region" description="Helical" evidence="3">
    <location>
        <begin position="226"/>
        <end position="246"/>
    </location>
</feature>
<comment type="subcellular location">
    <subcellularLocation>
        <location evidence="1">Membrane</location>
        <topology evidence="1">Multi-pass membrane protein</topology>
    </subcellularLocation>
</comment>
<feature type="compositionally biased region" description="Basic residues" evidence="2">
    <location>
        <begin position="581"/>
        <end position="599"/>
    </location>
</feature>
<feature type="compositionally biased region" description="Low complexity" evidence="2">
    <location>
        <begin position="290"/>
        <end position="314"/>
    </location>
</feature>
<feature type="region of interest" description="Disordered" evidence="2">
    <location>
        <begin position="571"/>
        <end position="623"/>
    </location>
</feature>
<organism evidence="5 6">
    <name type="scientific">Plakobranchus ocellatus</name>
    <dbReference type="NCBI Taxonomy" id="259542"/>
    <lineage>
        <taxon>Eukaryota</taxon>
        <taxon>Metazoa</taxon>
        <taxon>Spiralia</taxon>
        <taxon>Lophotrochozoa</taxon>
        <taxon>Mollusca</taxon>
        <taxon>Gastropoda</taxon>
        <taxon>Heterobranchia</taxon>
        <taxon>Euthyneura</taxon>
        <taxon>Panpulmonata</taxon>
        <taxon>Sacoglossa</taxon>
        <taxon>Placobranchoidea</taxon>
        <taxon>Plakobranchidae</taxon>
        <taxon>Plakobranchus</taxon>
    </lineage>
</organism>
<feature type="transmembrane region" description="Helical" evidence="3">
    <location>
        <begin position="849"/>
        <end position="871"/>
    </location>
</feature>
<feature type="transmembrane region" description="Helical" evidence="3">
    <location>
        <begin position="100"/>
        <end position="125"/>
    </location>
</feature>
<evidence type="ECO:0000313" key="6">
    <source>
        <dbReference type="Proteomes" id="UP000735302"/>
    </source>
</evidence>
<dbReference type="InterPro" id="IPR036259">
    <property type="entry name" value="MFS_trans_sf"/>
</dbReference>
<feature type="region of interest" description="Disordered" evidence="2">
    <location>
        <begin position="663"/>
        <end position="704"/>
    </location>
</feature>
<dbReference type="InterPro" id="IPR011701">
    <property type="entry name" value="MFS"/>
</dbReference>
<dbReference type="Pfam" id="PF07690">
    <property type="entry name" value="MFS_1"/>
    <property type="match status" value="2"/>
</dbReference>
<feature type="compositionally biased region" description="Basic and acidic residues" evidence="2">
    <location>
        <begin position="339"/>
        <end position="355"/>
    </location>
</feature>
<proteinExistence type="predicted"/>
<accession>A0AAV4AZP9</accession>
<evidence type="ECO:0000256" key="2">
    <source>
        <dbReference type="SAM" id="MobiDB-lite"/>
    </source>
</evidence>
<name>A0AAV4AZP9_9GAST</name>
<feature type="transmembrane region" description="Helical" evidence="3">
    <location>
        <begin position="878"/>
        <end position="896"/>
    </location>
</feature>
<feature type="region of interest" description="Disordered" evidence="2">
    <location>
        <begin position="278"/>
        <end position="314"/>
    </location>
</feature>
<evidence type="ECO:0000313" key="5">
    <source>
        <dbReference type="EMBL" id="GFO11968.1"/>
    </source>
</evidence>
<dbReference type="PROSITE" id="PS50850">
    <property type="entry name" value="MFS"/>
    <property type="match status" value="1"/>
</dbReference>